<accession>A0A381EJS7</accession>
<dbReference type="InterPro" id="IPR017946">
    <property type="entry name" value="PLC-like_Pdiesterase_TIM-brl"/>
</dbReference>
<protein>
    <submittedName>
        <fullName evidence="1">Uncharacterized protein</fullName>
    </submittedName>
</protein>
<gene>
    <name evidence="1" type="ORF">NCTC12264_01492</name>
</gene>
<dbReference type="Proteomes" id="UP000254161">
    <property type="component" value="Unassembled WGS sequence"/>
</dbReference>
<proteinExistence type="predicted"/>
<dbReference type="RefSeq" id="WP_257399760.1">
    <property type="nucleotide sequence ID" value="NZ_JANKIR010000008.1"/>
</dbReference>
<sequence>MIEILAHRGFWREKKEQNSLASLAKAFEMGFGIETDLRDGGGGVIFYFLTISPHL</sequence>
<dbReference type="GO" id="GO:0006629">
    <property type="term" value="P:lipid metabolic process"/>
    <property type="evidence" value="ECO:0007669"/>
    <property type="project" value="InterPro"/>
</dbReference>
<dbReference type="Gene3D" id="3.20.20.190">
    <property type="entry name" value="Phosphatidylinositol (PI) phosphodiesterase"/>
    <property type="match status" value="1"/>
</dbReference>
<evidence type="ECO:0000313" key="1">
    <source>
        <dbReference type="EMBL" id="SUX27248.1"/>
    </source>
</evidence>
<dbReference type="AlphaFoldDB" id="A0A381EJS7"/>
<dbReference type="GO" id="GO:0008081">
    <property type="term" value="F:phosphoric diester hydrolase activity"/>
    <property type="evidence" value="ECO:0007669"/>
    <property type="project" value="InterPro"/>
</dbReference>
<name>A0A381EJS7_CAMUP</name>
<reference evidence="1 2" key="1">
    <citation type="submission" date="2018-06" db="EMBL/GenBank/DDBJ databases">
        <authorList>
            <consortium name="Pathogen Informatics"/>
            <person name="Doyle S."/>
        </authorList>
    </citation>
    <scope>NUCLEOTIDE SEQUENCE [LARGE SCALE GENOMIC DNA]</scope>
    <source>
        <strain evidence="1 2">NCTC12264</strain>
    </source>
</reference>
<evidence type="ECO:0000313" key="2">
    <source>
        <dbReference type="Proteomes" id="UP000254161"/>
    </source>
</evidence>
<organism evidence="1 2">
    <name type="scientific">Campylobacter upsaliensis</name>
    <dbReference type="NCBI Taxonomy" id="28080"/>
    <lineage>
        <taxon>Bacteria</taxon>
        <taxon>Pseudomonadati</taxon>
        <taxon>Campylobacterota</taxon>
        <taxon>Epsilonproteobacteria</taxon>
        <taxon>Campylobacterales</taxon>
        <taxon>Campylobacteraceae</taxon>
        <taxon>Campylobacter</taxon>
    </lineage>
</organism>
<dbReference type="SUPFAM" id="SSF51695">
    <property type="entry name" value="PLC-like phosphodiesterases"/>
    <property type="match status" value="1"/>
</dbReference>
<dbReference type="EMBL" id="UFUZ01000001">
    <property type="protein sequence ID" value="SUX27248.1"/>
    <property type="molecule type" value="Genomic_DNA"/>
</dbReference>